<dbReference type="InterPro" id="IPR040168">
    <property type="entry name" value="Not2/3/5"/>
</dbReference>
<dbReference type="EMBL" id="CAKKNE010000002">
    <property type="protein sequence ID" value="CAH0368793.1"/>
    <property type="molecule type" value="Genomic_DNA"/>
</dbReference>
<evidence type="ECO:0000256" key="7">
    <source>
        <dbReference type="ARBA" id="ARBA00023015"/>
    </source>
</evidence>
<protein>
    <recommendedName>
        <fullName evidence="16">CCR4-NOT transcription complex subunit 3</fullName>
    </recommendedName>
</protein>
<keyword evidence="6" id="KW-0597">Phosphoprotein</keyword>
<dbReference type="InterPro" id="IPR012270">
    <property type="entry name" value="CCR4-NOT_su3/5"/>
</dbReference>
<dbReference type="OrthoDB" id="293823at2759"/>
<reference evidence="14" key="1">
    <citation type="submission" date="2021-11" db="EMBL/GenBank/DDBJ databases">
        <authorList>
            <consortium name="Genoscope - CEA"/>
            <person name="William W."/>
        </authorList>
    </citation>
    <scope>NUCLEOTIDE SEQUENCE</scope>
</reference>
<keyword evidence="15" id="KW-1185">Reference proteome</keyword>
<dbReference type="InterPro" id="IPR007207">
    <property type="entry name" value="Not_N"/>
</dbReference>
<dbReference type="AlphaFoldDB" id="A0A8J2SF95"/>
<dbReference type="Proteomes" id="UP000789595">
    <property type="component" value="Unassembled WGS sequence"/>
</dbReference>
<dbReference type="GO" id="GO:0006355">
    <property type="term" value="P:regulation of DNA-templated transcription"/>
    <property type="evidence" value="ECO:0007669"/>
    <property type="project" value="InterPro"/>
</dbReference>
<gene>
    <name evidence="14" type="ORF">PECAL_2P18820</name>
</gene>
<feature type="domain" description="CCR4-Not complex component Not N-terminal" evidence="12">
    <location>
        <begin position="91"/>
        <end position="255"/>
    </location>
</feature>
<name>A0A8J2SF95_9STRA</name>
<feature type="region of interest" description="Disordered" evidence="11">
    <location>
        <begin position="262"/>
        <end position="313"/>
    </location>
</feature>
<evidence type="ECO:0000259" key="12">
    <source>
        <dbReference type="Pfam" id="PF04065"/>
    </source>
</evidence>
<evidence type="ECO:0000259" key="13">
    <source>
        <dbReference type="Pfam" id="PF04153"/>
    </source>
</evidence>
<evidence type="ECO:0000256" key="5">
    <source>
        <dbReference type="ARBA" id="ARBA00022491"/>
    </source>
</evidence>
<dbReference type="GO" id="GO:0005634">
    <property type="term" value="C:nucleus"/>
    <property type="evidence" value="ECO:0007669"/>
    <property type="project" value="UniProtKB-SubCell"/>
</dbReference>
<dbReference type="GO" id="GO:0000932">
    <property type="term" value="C:P-body"/>
    <property type="evidence" value="ECO:0007669"/>
    <property type="project" value="UniProtKB-UniRule"/>
</dbReference>
<sequence length="700" mass="74534">MSANRKLQTEIDRTLKKVEEGVEVFDEVWDKVYSATQQNQKEKYEVDLKKEIKKLQRHRDQIKTWAASSDVGRRAATRAISVTLRAPEPRLSSAQVKDKRALATARKLIETKMEQFKVCEKETKTKTYSKEGLAREARVDPHEAARRSTRAWLRDAADRLGAQVDAAEADVERLSAGRGAKKHRAEVEALEASVRRHKWHVARLEQIARLLDNSVLTPERVDEVREDVEYYIDANQEPDFADAYDETMDIFEGLELGAPREARDEGAVARGGGAPADDDDGLDAKARRKRDRALLKEREREEKRLARAAKAKPVQAVPLTIGRAVASKPPAPAAPAPAPAAKRAAAPAAPAAPAKAPAAPAPAAPPAAAAPGGSSLAAILKQRTDRPAPRPATAAPFAAAARQALPPGAAPAPPGAAGAAGGYAPYAASGRAAAAAPPAAGGDAALLARLARGGGGGGAAAGAAAAPAIGPAPAAPPAAAAAAAPATAAAGAAPAPAPGVDACFAPGASLEPLLDRTDPAAADDTYARLLDARAPPPPPPGAGAASADDLRAHRAAAEARRLAALALSMRRAPRKRDAERPRQYVPRNPYATPAAFPTQPAAVFDGAAVFARLGTDTLFFVFYYQQGTYQQYLAARELKKQSWRYHKKYMTWFQRHEEPKATTDAFEQGTYVYFDYETGWCQRIKSDFTFEYAYLEDELV</sequence>
<evidence type="ECO:0000256" key="2">
    <source>
        <dbReference type="ARBA" id="ARBA00004496"/>
    </source>
</evidence>
<dbReference type="Pfam" id="PF04153">
    <property type="entry name" value="NOT2_3_5_C"/>
    <property type="match status" value="1"/>
</dbReference>
<feature type="compositionally biased region" description="Basic and acidic residues" evidence="11">
    <location>
        <begin position="292"/>
        <end position="305"/>
    </location>
</feature>
<accession>A0A8J2SF95</accession>
<dbReference type="Pfam" id="PF04065">
    <property type="entry name" value="Not3"/>
    <property type="match status" value="2"/>
</dbReference>
<feature type="region of interest" description="Disordered" evidence="11">
    <location>
        <begin position="571"/>
        <end position="591"/>
    </location>
</feature>
<evidence type="ECO:0000256" key="9">
    <source>
        <dbReference type="ARBA" id="ARBA00023242"/>
    </source>
</evidence>
<keyword evidence="8 10" id="KW-0804">Transcription</keyword>
<proteinExistence type="inferred from homology"/>
<feature type="region of interest" description="Disordered" evidence="11">
    <location>
        <begin position="353"/>
        <end position="372"/>
    </location>
</feature>
<evidence type="ECO:0000313" key="15">
    <source>
        <dbReference type="Proteomes" id="UP000789595"/>
    </source>
</evidence>
<keyword evidence="4 10" id="KW-0963">Cytoplasm</keyword>
<comment type="caution">
    <text evidence="14">The sequence shown here is derived from an EMBL/GenBank/DDBJ whole genome shotgun (WGS) entry which is preliminary data.</text>
</comment>
<comment type="similarity">
    <text evidence="3 10">Belongs to the CNOT2/3/5 family.</text>
</comment>
<dbReference type="InterPro" id="IPR038635">
    <property type="entry name" value="CCR4-NOT_su2/3/5_C_sf"/>
</dbReference>
<dbReference type="GO" id="GO:0030015">
    <property type="term" value="C:CCR4-NOT core complex"/>
    <property type="evidence" value="ECO:0007669"/>
    <property type="project" value="UniProtKB-UniRule"/>
</dbReference>
<dbReference type="Gene3D" id="2.30.30.1020">
    <property type="entry name" value="CCR4-NOT complex subunit 2/3/5, C-terminal domain"/>
    <property type="match status" value="1"/>
</dbReference>
<feature type="region of interest" description="Disordered" evidence="11">
    <location>
        <begin position="531"/>
        <end position="550"/>
    </location>
</feature>
<keyword evidence="5 10" id="KW-0678">Repressor</keyword>
<keyword evidence="7 10" id="KW-0805">Transcription regulation</keyword>
<feature type="domain" description="CCR4-Not complex component Not N-terminal" evidence="12">
    <location>
        <begin position="4"/>
        <end position="72"/>
    </location>
</feature>
<evidence type="ECO:0000256" key="11">
    <source>
        <dbReference type="SAM" id="MobiDB-lite"/>
    </source>
</evidence>
<evidence type="ECO:0000256" key="6">
    <source>
        <dbReference type="ARBA" id="ARBA00022553"/>
    </source>
</evidence>
<evidence type="ECO:0008006" key="16">
    <source>
        <dbReference type="Google" id="ProtNLM"/>
    </source>
</evidence>
<evidence type="ECO:0000256" key="4">
    <source>
        <dbReference type="ARBA" id="ARBA00022490"/>
    </source>
</evidence>
<comment type="subcellular location">
    <subcellularLocation>
        <location evidence="2 10">Cytoplasm</location>
    </subcellularLocation>
    <subcellularLocation>
        <location evidence="1 10">Nucleus</location>
    </subcellularLocation>
</comment>
<evidence type="ECO:0000256" key="3">
    <source>
        <dbReference type="ARBA" id="ARBA00007682"/>
    </source>
</evidence>
<dbReference type="PANTHER" id="PTHR23326">
    <property type="entry name" value="CCR4 NOT-RELATED"/>
    <property type="match status" value="1"/>
</dbReference>
<evidence type="ECO:0000313" key="14">
    <source>
        <dbReference type="EMBL" id="CAH0368793.1"/>
    </source>
</evidence>
<evidence type="ECO:0000256" key="8">
    <source>
        <dbReference type="ARBA" id="ARBA00023163"/>
    </source>
</evidence>
<feature type="domain" description="NOT2/NOT3/NOT5 C-terminal" evidence="13">
    <location>
        <begin position="571"/>
        <end position="695"/>
    </location>
</feature>
<dbReference type="InterPro" id="IPR007282">
    <property type="entry name" value="NOT2/3/5_C"/>
</dbReference>
<keyword evidence="9 10" id="KW-0539">Nucleus</keyword>
<evidence type="ECO:0000256" key="1">
    <source>
        <dbReference type="ARBA" id="ARBA00004123"/>
    </source>
</evidence>
<dbReference type="PIRSF" id="PIRSF005290">
    <property type="entry name" value="NOT_su_3_5"/>
    <property type="match status" value="1"/>
</dbReference>
<organism evidence="14 15">
    <name type="scientific">Pelagomonas calceolata</name>
    <dbReference type="NCBI Taxonomy" id="35677"/>
    <lineage>
        <taxon>Eukaryota</taxon>
        <taxon>Sar</taxon>
        <taxon>Stramenopiles</taxon>
        <taxon>Ochrophyta</taxon>
        <taxon>Pelagophyceae</taxon>
        <taxon>Pelagomonadales</taxon>
        <taxon>Pelagomonadaceae</taxon>
        <taxon>Pelagomonas</taxon>
    </lineage>
</organism>
<evidence type="ECO:0000256" key="10">
    <source>
        <dbReference type="PIRNR" id="PIRNR005290"/>
    </source>
</evidence>